<feature type="transmembrane region" description="Helical" evidence="1">
    <location>
        <begin position="31"/>
        <end position="49"/>
    </location>
</feature>
<feature type="transmembrane region" description="Helical" evidence="1">
    <location>
        <begin position="61"/>
        <end position="79"/>
    </location>
</feature>
<dbReference type="STRING" id="520762.AN619_16730"/>
<dbReference type="EMBL" id="LOEE01000033">
    <property type="protein sequence ID" value="KXG75531.1"/>
    <property type="molecule type" value="Genomic_DNA"/>
</dbReference>
<evidence type="ECO:0000313" key="3">
    <source>
        <dbReference type="Proteomes" id="UP000070456"/>
    </source>
</evidence>
<reference evidence="2 3" key="1">
    <citation type="submission" date="2015-12" db="EMBL/GenBank/DDBJ databases">
        <title>Draft genome sequence of the thermoanaerobe Thermotalea metallivorans, an isolate from the runoff channel of the Great Artesian Basin, Australia.</title>
        <authorList>
            <person name="Patel B.K."/>
        </authorList>
    </citation>
    <scope>NUCLEOTIDE SEQUENCE [LARGE SCALE GENOMIC DNA]</scope>
    <source>
        <strain evidence="2 3">B2-1</strain>
    </source>
</reference>
<sequence length="194" mass="22383">MWVESLGTSIIIGKLRGGKISQLTDIYIHQWWYMTIAALIEFSASWIRMKEIEPLWRWIDEYIMIIHFITYGFLIFVLINNIKSKGFPFILIGVMLNFIVIMANGGRMPVDISSIDPIFFREKIAFLKAGKDLVHAVMDETTSLKVLGDIIHLKEPYPMPKTLSIGDIFMMLGVFLFVQNQMLRHKGNRIKGIS</sequence>
<accession>A0A140L4Q6</accession>
<dbReference type="AlphaFoldDB" id="A0A140L4Q6"/>
<evidence type="ECO:0000256" key="1">
    <source>
        <dbReference type="SAM" id="Phobius"/>
    </source>
</evidence>
<gene>
    <name evidence="2" type="ORF">AN619_16730</name>
</gene>
<dbReference type="InterPro" id="IPR035168">
    <property type="entry name" value="DUF5317"/>
</dbReference>
<keyword evidence="3" id="KW-1185">Reference proteome</keyword>
<proteinExistence type="predicted"/>
<feature type="transmembrane region" description="Helical" evidence="1">
    <location>
        <begin position="163"/>
        <end position="183"/>
    </location>
</feature>
<protein>
    <recommendedName>
        <fullName evidence="4">DUF5317 domain-containing protein</fullName>
    </recommendedName>
</protein>
<keyword evidence="1" id="KW-1133">Transmembrane helix</keyword>
<keyword evidence="1" id="KW-0812">Transmembrane</keyword>
<comment type="caution">
    <text evidence="2">The sequence shown here is derived from an EMBL/GenBank/DDBJ whole genome shotgun (WGS) entry which is preliminary data.</text>
</comment>
<evidence type="ECO:0008006" key="4">
    <source>
        <dbReference type="Google" id="ProtNLM"/>
    </source>
</evidence>
<organism evidence="2 3">
    <name type="scientific">Thermotalea metallivorans</name>
    <dbReference type="NCBI Taxonomy" id="520762"/>
    <lineage>
        <taxon>Bacteria</taxon>
        <taxon>Bacillati</taxon>
        <taxon>Bacillota</taxon>
        <taxon>Clostridia</taxon>
        <taxon>Peptostreptococcales</taxon>
        <taxon>Thermotaleaceae</taxon>
        <taxon>Thermotalea</taxon>
    </lineage>
</organism>
<dbReference type="Proteomes" id="UP000070456">
    <property type="component" value="Unassembled WGS sequence"/>
</dbReference>
<dbReference type="OrthoDB" id="37447at2"/>
<evidence type="ECO:0000313" key="2">
    <source>
        <dbReference type="EMBL" id="KXG75531.1"/>
    </source>
</evidence>
<dbReference type="Pfam" id="PF17248">
    <property type="entry name" value="DUF5317"/>
    <property type="match status" value="1"/>
</dbReference>
<feature type="transmembrane region" description="Helical" evidence="1">
    <location>
        <begin position="86"/>
        <end position="103"/>
    </location>
</feature>
<dbReference type="RefSeq" id="WP_068556269.1">
    <property type="nucleotide sequence ID" value="NZ_LOEE01000033.1"/>
</dbReference>
<name>A0A140L4Q6_9FIRM</name>
<keyword evidence="1" id="KW-0472">Membrane</keyword>
<dbReference type="PATRIC" id="fig|520762.4.peg.1856"/>